<comment type="function">
    <text evidence="7">Functions as a peptidoglycan terminase that cleaves nascent peptidoglycan strands endolytically to terminate their elongation.</text>
</comment>
<dbReference type="KEGG" id="pur:AOC03_07190"/>
<organism evidence="9 10">
    <name type="scientific">Psychrobacter urativorans</name>
    <dbReference type="NCBI Taxonomy" id="45610"/>
    <lineage>
        <taxon>Bacteria</taxon>
        <taxon>Pseudomonadati</taxon>
        <taxon>Pseudomonadota</taxon>
        <taxon>Gammaproteobacteria</taxon>
        <taxon>Moraxellales</taxon>
        <taxon>Moraxellaceae</taxon>
        <taxon>Psychrobacter</taxon>
    </lineage>
</organism>
<gene>
    <name evidence="7" type="primary">mltG</name>
    <name evidence="9" type="ORF">AOC03_07190</name>
</gene>
<accession>A0A0M5MJS3</accession>
<evidence type="ECO:0000256" key="3">
    <source>
        <dbReference type="ARBA" id="ARBA00022989"/>
    </source>
</evidence>
<keyword evidence="1 7" id="KW-1003">Cell membrane</keyword>
<feature type="compositionally biased region" description="Polar residues" evidence="8">
    <location>
        <begin position="1"/>
        <end position="14"/>
    </location>
</feature>
<evidence type="ECO:0000313" key="9">
    <source>
        <dbReference type="EMBL" id="ALF59850.1"/>
    </source>
</evidence>
<evidence type="ECO:0000256" key="1">
    <source>
        <dbReference type="ARBA" id="ARBA00022475"/>
    </source>
</evidence>
<keyword evidence="2 7" id="KW-0812">Transmembrane</keyword>
<evidence type="ECO:0000256" key="5">
    <source>
        <dbReference type="ARBA" id="ARBA00023239"/>
    </source>
</evidence>
<keyword evidence="5 7" id="KW-0456">Lyase</keyword>
<dbReference type="NCBIfam" id="TIGR00247">
    <property type="entry name" value="endolytic transglycosylase MltG"/>
    <property type="match status" value="1"/>
</dbReference>
<dbReference type="OrthoDB" id="9814591at2"/>
<evidence type="ECO:0000256" key="8">
    <source>
        <dbReference type="SAM" id="MobiDB-lite"/>
    </source>
</evidence>
<dbReference type="Proteomes" id="UP000059847">
    <property type="component" value="Chromosome"/>
</dbReference>
<name>A0A0M5MJS3_9GAMM</name>
<dbReference type="HAMAP" id="MF_02065">
    <property type="entry name" value="MltG"/>
    <property type="match status" value="1"/>
</dbReference>
<reference evidence="9 10" key="1">
    <citation type="submission" date="2015-09" db="EMBL/GenBank/DDBJ databases">
        <title>Complete genome of Psychrobacter urativorans R10.10B.</title>
        <authorList>
            <person name="See-Too W.S."/>
            <person name="Chan K.G."/>
        </authorList>
    </citation>
    <scope>NUCLEOTIDE SEQUENCE [LARGE SCALE GENOMIC DNA]</scope>
    <source>
        <strain evidence="9 10">R10.10B</strain>
    </source>
</reference>
<keyword evidence="7" id="KW-0997">Cell inner membrane</keyword>
<evidence type="ECO:0000256" key="6">
    <source>
        <dbReference type="ARBA" id="ARBA00023316"/>
    </source>
</evidence>
<feature type="region of interest" description="Disordered" evidence="8">
    <location>
        <begin position="1"/>
        <end position="66"/>
    </location>
</feature>
<dbReference type="RefSeq" id="WP_062534616.1">
    <property type="nucleotide sequence ID" value="NZ_CP012678.1"/>
</dbReference>
<sequence>MSTPTPETPSNQSHDNAKNDTEHTVDEHAATPLSTEPTAADEARAEHTQAEDDSANNIETDSIETEHIETDKIADETVPATDLSLINEQSTVRRYKTDNPSFFMQRGYQILLVLGLIAAFVLVMIYQTLFGRITQPQQLVTIEHGDTYYGLLPKWQNVPLFSASLAKLYIKSQVDAPLHAGVYQLPENPSLTSVLKVLEQGAKVAMVKVQVIEGKTSKDLYQTLRDAKGIKKEVLTKDADNASIAQALELDGILPNAVTNSQDYIVNHNLEGWFAPDTYYYGEGATDKQILTDLYKLQQKALTKAWENRAPNLPYKTPYEALIMASIIEKETSVAEERPLVSAVFNNRFKKGMRMQTDPTIIYGMGSGYEGNIRRKDIDEKTSYNTYQIDGLPPTPISLPSAASIEATLHPADSDVLYFVATGNGGHKFTNSLAGHNQAVKDYLSVMRQKKAQASAQ</sequence>
<dbReference type="GO" id="GO:0071555">
    <property type="term" value="P:cell wall organization"/>
    <property type="evidence" value="ECO:0007669"/>
    <property type="project" value="UniProtKB-KW"/>
</dbReference>
<dbReference type="AlphaFoldDB" id="A0A0M5MJS3"/>
<keyword evidence="3 7" id="KW-1133">Transmembrane helix</keyword>
<keyword evidence="4 7" id="KW-0472">Membrane</keyword>
<dbReference type="InterPro" id="IPR003770">
    <property type="entry name" value="MLTG-like"/>
</dbReference>
<dbReference type="GO" id="GO:0009252">
    <property type="term" value="P:peptidoglycan biosynthetic process"/>
    <property type="evidence" value="ECO:0007669"/>
    <property type="project" value="UniProtKB-UniRule"/>
</dbReference>
<dbReference type="CDD" id="cd08010">
    <property type="entry name" value="MltG_like"/>
    <property type="match status" value="1"/>
</dbReference>
<comment type="catalytic activity">
    <reaction evidence="7">
        <text>a peptidoglycan chain = a peptidoglycan chain with N-acetyl-1,6-anhydromuramyl-[peptide] at the reducing end + a peptidoglycan chain with N-acetylglucosamine at the non-reducing end.</text>
        <dbReference type="EC" id="4.2.2.29"/>
    </reaction>
</comment>
<proteinExistence type="inferred from homology"/>
<evidence type="ECO:0000256" key="4">
    <source>
        <dbReference type="ARBA" id="ARBA00023136"/>
    </source>
</evidence>
<dbReference type="PANTHER" id="PTHR30518">
    <property type="entry name" value="ENDOLYTIC MUREIN TRANSGLYCOSYLASE"/>
    <property type="match status" value="1"/>
</dbReference>
<comment type="subcellular location">
    <subcellularLocation>
        <location evidence="7">Cell inner membrane</location>
        <topology evidence="7">Single-pass membrane protein</topology>
    </subcellularLocation>
</comment>
<keyword evidence="6 7" id="KW-0961">Cell wall biogenesis/degradation</keyword>
<feature type="compositionally biased region" description="Basic and acidic residues" evidence="8">
    <location>
        <begin position="41"/>
        <end position="50"/>
    </location>
</feature>
<evidence type="ECO:0000256" key="2">
    <source>
        <dbReference type="ARBA" id="ARBA00022692"/>
    </source>
</evidence>
<dbReference type="GO" id="GO:0008932">
    <property type="term" value="F:lytic endotransglycosylase activity"/>
    <property type="evidence" value="ECO:0007669"/>
    <property type="project" value="UniProtKB-UniRule"/>
</dbReference>
<feature type="compositionally biased region" description="Basic and acidic residues" evidence="8">
    <location>
        <begin position="15"/>
        <end position="29"/>
    </location>
</feature>
<keyword evidence="10" id="KW-1185">Reference proteome</keyword>
<dbReference type="Pfam" id="PF02618">
    <property type="entry name" value="YceG"/>
    <property type="match status" value="1"/>
</dbReference>
<protein>
    <recommendedName>
        <fullName evidence="7">Endolytic murein transglycosylase</fullName>
        <ecNumber evidence="7">4.2.2.29</ecNumber>
    </recommendedName>
    <alternativeName>
        <fullName evidence="7">Peptidoglycan lytic transglycosylase</fullName>
    </alternativeName>
    <alternativeName>
        <fullName evidence="7">Peptidoglycan polymerization terminase</fullName>
    </alternativeName>
</protein>
<dbReference type="PANTHER" id="PTHR30518:SF2">
    <property type="entry name" value="ENDOLYTIC MUREIN TRANSGLYCOSYLASE"/>
    <property type="match status" value="1"/>
</dbReference>
<feature type="site" description="Important for catalytic activity" evidence="7">
    <location>
        <position position="331"/>
    </location>
</feature>
<evidence type="ECO:0000256" key="7">
    <source>
        <dbReference type="HAMAP-Rule" id="MF_02065"/>
    </source>
</evidence>
<dbReference type="EMBL" id="CP012678">
    <property type="protein sequence ID" value="ALF59850.1"/>
    <property type="molecule type" value="Genomic_DNA"/>
</dbReference>
<dbReference type="Gene3D" id="3.30.160.60">
    <property type="entry name" value="Classic Zinc Finger"/>
    <property type="match status" value="1"/>
</dbReference>
<evidence type="ECO:0000313" key="10">
    <source>
        <dbReference type="Proteomes" id="UP000059847"/>
    </source>
</evidence>
<feature type="transmembrane region" description="Helical" evidence="7">
    <location>
        <begin position="110"/>
        <end position="129"/>
    </location>
</feature>
<dbReference type="GO" id="GO:0005886">
    <property type="term" value="C:plasma membrane"/>
    <property type="evidence" value="ECO:0007669"/>
    <property type="project" value="UniProtKB-SubCell"/>
</dbReference>
<comment type="similarity">
    <text evidence="7">Belongs to the transglycosylase MltG family.</text>
</comment>
<dbReference type="STRING" id="45610.AOC03_07190"/>
<dbReference type="EC" id="4.2.2.29" evidence="7"/>